<organism evidence="1 2">
    <name type="scientific">Portunus trituberculatus</name>
    <name type="common">Swimming crab</name>
    <name type="synonym">Neptunus trituberculatus</name>
    <dbReference type="NCBI Taxonomy" id="210409"/>
    <lineage>
        <taxon>Eukaryota</taxon>
        <taxon>Metazoa</taxon>
        <taxon>Ecdysozoa</taxon>
        <taxon>Arthropoda</taxon>
        <taxon>Crustacea</taxon>
        <taxon>Multicrustacea</taxon>
        <taxon>Malacostraca</taxon>
        <taxon>Eumalacostraca</taxon>
        <taxon>Eucarida</taxon>
        <taxon>Decapoda</taxon>
        <taxon>Pleocyemata</taxon>
        <taxon>Brachyura</taxon>
        <taxon>Eubrachyura</taxon>
        <taxon>Portunoidea</taxon>
        <taxon>Portunidae</taxon>
        <taxon>Portuninae</taxon>
        <taxon>Portunus</taxon>
    </lineage>
</organism>
<dbReference type="EMBL" id="VSRR010058421">
    <property type="protein sequence ID" value="MPC81923.1"/>
    <property type="molecule type" value="Genomic_DNA"/>
</dbReference>
<comment type="caution">
    <text evidence="1">The sequence shown here is derived from an EMBL/GenBank/DDBJ whole genome shotgun (WGS) entry which is preliminary data.</text>
</comment>
<protein>
    <recommendedName>
        <fullName evidence="3">Transposase Tc1-like domain-containing protein</fullName>
    </recommendedName>
</protein>
<accession>A0A5B7IHZ1</accession>
<dbReference type="AlphaFoldDB" id="A0A5B7IHZ1"/>
<gene>
    <name evidence="1" type="ORF">E2C01_076564</name>
</gene>
<sequence length="66" mass="7607">MSPHTGKFLVREVKENPILTVNLKKKHLNLLQNVSVQTIQHRLQKGLKLPTRHAAKKPFLTEAMKK</sequence>
<dbReference type="Proteomes" id="UP000324222">
    <property type="component" value="Unassembled WGS sequence"/>
</dbReference>
<name>A0A5B7IHZ1_PORTR</name>
<reference evidence="1 2" key="1">
    <citation type="submission" date="2019-05" db="EMBL/GenBank/DDBJ databases">
        <title>Another draft genome of Portunus trituberculatus and its Hox gene families provides insights of decapod evolution.</title>
        <authorList>
            <person name="Jeong J.-H."/>
            <person name="Song I."/>
            <person name="Kim S."/>
            <person name="Choi T."/>
            <person name="Kim D."/>
            <person name="Ryu S."/>
            <person name="Kim W."/>
        </authorList>
    </citation>
    <scope>NUCLEOTIDE SEQUENCE [LARGE SCALE GENOMIC DNA]</scope>
    <source>
        <tissue evidence="1">Muscle</tissue>
    </source>
</reference>
<evidence type="ECO:0000313" key="1">
    <source>
        <dbReference type="EMBL" id="MPC81923.1"/>
    </source>
</evidence>
<keyword evidence="2" id="KW-1185">Reference proteome</keyword>
<evidence type="ECO:0008006" key="3">
    <source>
        <dbReference type="Google" id="ProtNLM"/>
    </source>
</evidence>
<proteinExistence type="predicted"/>
<evidence type="ECO:0000313" key="2">
    <source>
        <dbReference type="Proteomes" id="UP000324222"/>
    </source>
</evidence>